<feature type="region of interest" description="Disordered" evidence="9">
    <location>
        <begin position="519"/>
        <end position="547"/>
    </location>
</feature>
<feature type="region of interest" description="Disordered" evidence="9">
    <location>
        <begin position="440"/>
        <end position="461"/>
    </location>
</feature>
<dbReference type="GO" id="GO:0003712">
    <property type="term" value="F:transcription coregulator activity"/>
    <property type="evidence" value="ECO:0007669"/>
    <property type="project" value="InterPro"/>
</dbReference>
<feature type="compositionally biased region" description="Pro residues" evidence="9">
    <location>
        <begin position="576"/>
        <end position="592"/>
    </location>
</feature>
<evidence type="ECO:0000256" key="9">
    <source>
        <dbReference type="SAM" id="MobiDB-lite"/>
    </source>
</evidence>
<comment type="subcellular location">
    <subcellularLocation>
        <location evidence="1 8">Nucleus</location>
    </subcellularLocation>
</comment>
<dbReference type="Pfam" id="PF10156">
    <property type="entry name" value="Med17"/>
    <property type="match status" value="1"/>
</dbReference>
<dbReference type="GO" id="GO:0006357">
    <property type="term" value="P:regulation of transcription by RNA polymerase II"/>
    <property type="evidence" value="ECO:0007669"/>
    <property type="project" value="InterPro"/>
</dbReference>
<name>A0AAJ0B1I6_9PEZI</name>
<feature type="region of interest" description="Disordered" evidence="9">
    <location>
        <begin position="575"/>
        <end position="597"/>
    </location>
</feature>
<evidence type="ECO:0000256" key="5">
    <source>
        <dbReference type="ARBA" id="ARBA00023163"/>
    </source>
</evidence>
<dbReference type="AlphaFoldDB" id="A0AAJ0B1I6"/>
<comment type="function">
    <text evidence="8">Component of the Mediator complex, a coactivator involved in the regulated transcription of nearly all RNA polymerase II-dependent genes. Mediator functions as a bridge to convey information from gene-specific regulatory proteins to the basal RNA polymerase II transcription machinery. Mediator is recruited to promoters by direct interactions with regulatory proteins and serves as a scaffold for the assembly of a functional preinitiation complex with RNA polymerase II and the general transcription factors.</text>
</comment>
<keyword evidence="11" id="KW-1185">Reference proteome</keyword>
<protein>
    <recommendedName>
        <fullName evidence="3 8">Mediator of RNA polymerase II transcription subunit 17</fullName>
    </recommendedName>
    <alternativeName>
        <fullName evidence="7 8">Mediator complex subunit 17</fullName>
    </alternativeName>
</protein>
<evidence type="ECO:0000256" key="8">
    <source>
        <dbReference type="RuleBase" id="RU364140"/>
    </source>
</evidence>
<dbReference type="Proteomes" id="UP001224890">
    <property type="component" value="Unassembled WGS sequence"/>
</dbReference>
<gene>
    <name evidence="8" type="primary">MED17</name>
    <name evidence="10" type="ORF">BDP55DRAFT_689199</name>
</gene>
<keyword evidence="4 8" id="KW-0805">Transcription regulation</keyword>
<feature type="compositionally biased region" description="Basic and acidic residues" evidence="9">
    <location>
        <begin position="40"/>
        <end position="64"/>
    </location>
</feature>
<comment type="similarity">
    <text evidence="2 8">Belongs to the Mediator complex subunit 17 family.</text>
</comment>
<evidence type="ECO:0000256" key="3">
    <source>
        <dbReference type="ARBA" id="ARBA00019610"/>
    </source>
</evidence>
<evidence type="ECO:0000313" key="10">
    <source>
        <dbReference type="EMBL" id="KAK1701377.1"/>
    </source>
</evidence>
<evidence type="ECO:0000256" key="7">
    <source>
        <dbReference type="ARBA" id="ARBA00032014"/>
    </source>
</evidence>
<feature type="compositionally biased region" description="Acidic residues" evidence="9">
    <location>
        <begin position="65"/>
        <end position="75"/>
    </location>
</feature>
<proteinExistence type="inferred from homology"/>
<dbReference type="GO" id="GO:0016592">
    <property type="term" value="C:mediator complex"/>
    <property type="evidence" value="ECO:0007669"/>
    <property type="project" value="InterPro"/>
</dbReference>
<evidence type="ECO:0000256" key="2">
    <source>
        <dbReference type="ARBA" id="ARBA00005635"/>
    </source>
</evidence>
<keyword evidence="8" id="KW-0010">Activator</keyword>
<sequence>MASGSSMPFSSLHPVPTGDRKPKSLGEFIARVQAERGFRNVTEKSLKEEVENKKNDVGEVKEEDTAMADGDDEDEEPLDAGAARMEVLRNIDTAQNAALMTLDFISLLLSKESPAQAGVTLSQQLRDWTGIGTLGIAKREDNEEQKQRDAEKAKDNRDVSLGWALLDIEKTKESADKAATHLSKEVEREAKYWGEVLSVQQAGWSMCRLPAERHTLGVRFGFSEASPEFRNSSLAPLRRGDDGSALLQHGRVGSGCQRLAITVSRSGEPSGRLAVGTSVPDSALLPDRVLKARNTIFAQELWHELHREAHSLASYGVRADNNSINFHPSSGPSLTLELETLEDSAATVGASPDNVLAEATHLGLHILLSHAHRLNELQRLRPTPPHQRRNQTQNQYHLLRPIIAKILYDRSIEQVTSFAGDLTRVLRQGGVHAASFTLNTPPFPTAELKNTSGGASNRPNASQALTNMLTSSADFQIELTLTPTSRLQIRGRTFLNPLTTTQFQLQLLPNAAAAAAAAAAAGNEQSNGEQPPAPPPNTLQSSYPPSRDPYPDIASVQLYITNAAAHALTDYAMSLIPPPQQPSNPSAPPAEPAPAEWVKSVRGTAIRDIDTETREIRFDILNSGPENRPMLQIGAAWRVGDKSRLMRWSWAADGDSSSSSLQPPVSDIVAAVVQSRDV</sequence>
<dbReference type="InterPro" id="IPR019313">
    <property type="entry name" value="Mediator_Med17"/>
</dbReference>
<keyword evidence="5 8" id="KW-0804">Transcription</keyword>
<accession>A0AAJ0B1I6</accession>
<dbReference type="GO" id="GO:0070847">
    <property type="term" value="C:core mediator complex"/>
    <property type="evidence" value="ECO:0007669"/>
    <property type="project" value="TreeGrafter"/>
</dbReference>
<dbReference type="Gene3D" id="6.10.250.2620">
    <property type="match status" value="1"/>
</dbReference>
<comment type="caution">
    <text evidence="10">The sequence shown here is derived from an EMBL/GenBank/DDBJ whole genome shotgun (WGS) entry which is preliminary data.</text>
</comment>
<evidence type="ECO:0000313" key="11">
    <source>
        <dbReference type="Proteomes" id="UP001224890"/>
    </source>
</evidence>
<feature type="region of interest" description="Disordered" evidence="9">
    <location>
        <begin position="1"/>
        <end position="26"/>
    </location>
</feature>
<feature type="compositionally biased region" description="Polar residues" evidence="9">
    <location>
        <begin position="448"/>
        <end position="461"/>
    </location>
</feature>
<dbReference type="PANTHER" id="PTHR13114:SF7">
    <property type="entry name" value="MEDIATOR OF RNA POLYMERASE II TRANSCRIPTION SUBUNIT 17"/>
    <property type="match status" value="1"/>
</dbReference>
<organism evidence="10 11">
    <name type="scientific">Colletotrichum godetiae</name>
    <dbReference type="NCBI Taxonomy" id="1209918"/>
    <lineage>
        <taxon>Eukaryota</taxon>
        <taxon>Fungi</taxon>
        <taxon>Dikarya</taxon>
        <taxon>Ascomycota</taxon>
        <taxon>Pezizomycotina</taxon>
        <taxon>Sordariomycetes</taxon>
        <taxon>Hypocreomycetidae</taxon>
        <taxon>Glomerellales</taxon>
        <taxon>Glomerellaceae</taxon>
        <taxon>Colletotrichum</taxon>
        <taxon>Colletotrichum acutatum species complex</taxon>
    </lineage>
</organism>
<feature type="region of interest" description="Disordered" evidence="9">
    <location>
        <begin position="40"/>
        <end position="75"/>
    </location>
</feature>
<evidence type="ECO:0000256" key="6">
    <source>
        <dbReference type="ARBA" id="ARBA00023242"/>
    </source>
</evidence>
<evidence type="ECO:0000256" key="4">
    <source>
        <dbReference type="ARBA" id="ARBA00023015"/>
    </source>
</evidence>
<evidence type="ECO:0000256" key="1">
    <source>
        <dbReference type="ARBA" id="ARBA00004123"/>
    </source>
</evidence>
<dbReference type="EMBL" id="JAHMHR010000001">
    <property type="protein sequence ID" value="KAK1701377.1"/>
    <property type="molecule type" value="Genomic_DNA"/>
</dbReference>
<dbReference type="PANTHER" id="PTHR13114">
    <property type="entry name" value="MEDIATOR OF RNA POLYMERASE II TRANSCRIPTION SUBUNIT 17"/>
    <property type="match status" value="1"/>
</dbReference>
<keyword evidence="6 8" id="KW-0539">Nucleus</keyword>
<comment type="subunit">
    <text evidence="8">Component of the Mediator complex.</text>
</comment>
<reference evidence="10" key="1">
    <citation type="submission" date="2021-06" db="EMBL/GenBank/DDBJ databases">
        <title>Comparative genomics, transcriptomics and evolutionary studies reveal genomic signatures of adaptation to plant cell wall in hemibiotrophic fungi.</title>
        <authorList>
            <consortium name="DOE Joint Genome Institute"/>
            <person name="Baroncelli R."/>
            <person name="Diaz J.F."/>
            <person name="Benocci T."/>
            <person name="Peng M."/>
            <person name="Battaglia E."/>
            <person name="Haridas S."/>
            <person name="Andreopoulos W."/>
            <person name="Labutti K."/>
            <person name="Pangilinan J."/>
            <person name="Floch G.L."/>
            <person name="Makela M.R."/>
            <person name="Henrissat B."/>
            <person name="Grigoriev I.V."/>
            <person name="Crouch J.A."/>
            <person name="De Vries R.P."/>
            <person name="Sukno S.A."/>
            <person name="Thon M.R."/>
        </authorList>
    </citation>
    <scope>NUCLEOTIDE SEQUENCE</scope>
    <source>
        <strain evidence="10">CBS 193.32</strain>
    </source>
</reference>